<dbReference type="InterPro" id="IPR013324">
    <property type="entry name" value="RNA_pol_sigma_r3/r4-like"/>
</dbReference>
<comment type="caution">
    <text evidence="1">The sequence shown here is derived from an EMBL/GenBank/DDBJ whole genome shotgun (WGS) entry which is preliminary data.</text>
</comment>
<gene>
    <name evidence="1" type="ORF">IAA73_01235</name>
</gene>
<sequence>MIKLKARTYSDAAYVEGVSRHDREMERALYECCKRYFDDNYRGVFFIGDEVQKMEVFQNAFITLWENIERKRIRVEDGVLKGKDGNLFTSSLTTYFMGIAKLKYLEWVREHSKINCEEEVQQKGLDLNAYRNLLYDNDKEAMLTIIADCISRMSERCNQIISMFYYEEKNLDDILEALPSFKSKDALKTAKHKCMENLRKTAQGIYHRYLNA</sequence>
<name>A0A9D9HSJ3_9BACT</name>
<evidence type="ECO:0000313" key="2">
    <source>
        <dbReference type="Proteomes" id="UP000823641"/>
    </source>
</evidence>
<dbReference type="SUPFAM" id="SSF88659">
    <property type="entry name" value="Sigma3 and sigma4 domains of RNA polymerase sigma factors"/>
    <property type="match status" value="1"/>
</dbReference>
<dbReference type="EMBL" id="JADIMG010000008">
    <property type="protein sequence ID" value="MBO8458949.1"/>
    <property type="molecule type" value="Genomic_DNA"/>
</dbReference>
<protein>
    <submittedName>
        <fullName evidence="1">Sigma-70 family RNA polymerase sigma factor</fullName>
    </submittedName>
</protein>
<evidence type="ECO:0000313" key="1">
    <source>
        <dbReference type="EMBL" id="MBO8458949.1"/>
    </source>
</evidence>
<reference evidence="1" key="1">
    <citation type="submission" date="2020-10" db="EMBL/GenBank/DDBJ databases">
        <authorList>
            <person name="Gilroy R."/>
        </authorList>
    </citation>
    <scope>NUCLEOTIDE SEQUENCE</scope>
    <source>
        <strain evidence="1">G3-3990</strain>
    </source>
</reference>
<dbReference type="Gene3D" id="1.10.1740.10">
    <property type="match status" value="1"/>
</dbReference>
<accession>A0A9D9HSJ3</accession>
<organism evidence="1 2">
    <name type="scientific">Candidatus Gallipaludibacter merdavium</name>
    <dbReference type="NCBI Taxonomy" id="2840839"/>
    <lineage>
        <taxon>Bacteria</taxon>
        <taxon>Pseudomonadati</taxon>
        <taxon>Bacteroidota</taxon>
        <taxon>Bacteroidia</taxon>
        <taxon>Bacteroidales</taxon>
        <taxon>Candidatus Gallipaludibacter</taxon>
    </lineage>
</organism>
<proteinExistence type="predicted"/>
<reference evidence="1" key="2">
    <citation type="journal article" date="2021" name="PeerJ">
        <title>Extensive microbial diversity within the chicken gut microbiome revealed by metagenomics and culture.</title>
        <authorList>
            <person name="Gilroy R."/>
            <person name="Ravi A."/>
            <person name="Getino M."/>
            <person name="Pursley I."/>
            <person name="Horton D.L."/>
            <person name="Alikhan N.F."/>
            <person name="Baker D."/>
            <person name="Gharbi K."/>
            <person name="Hall N."/>
            <person name="Watson M."/>
            <person name="Adriaenssens E.M."/>
            <person name="Foster-Nyarko E."/>
            <person name="Jarju S."/>
            <person name="Secka A."/>
            <person name="Antonio M."/>
            <person name="Oren A."/>
            <person name="Chaudhuri R.R."/>
            <person name="La Ragione R."/>
            <person name="Hildebrand F."/>
            <person name="Pallen M.J."/>
        </authorList>
    </citation>
    <scope>NUCLEOTIDE SEQUENCE</scope>
    <source>
        <strain evidence="1">G3-3990</strain>
    </source>
</reference>
<dbReference type="AlphaFoldDB" id="A0A9D9HSJ3"/>
<dbReference type="Proteomes" id="UP000823641">
    <property type="component" value="Unassembled WGS sequence"/>
</dbReference>